<keyword evidence="2" id="KW-1185">Reference proteome</keyword>
<reference evidence="1" key="1">
    <citation type="submission" date="2022-08" db="EMBL/GenBank/DDBJ databases">
        <title>A Global Phylogenomic Analysis of the Shiitake Genus Lentinula.</title>
        <authorList>
            <consortium name="DOE Joint Genome Institute"/>
            <person name="Sierra-Patev S."/>
            <person name="Min B."/>
            <person name="Naranjo-Ortiz M."/>
            <person name="Looney B."/>
            <person name="Konkel Z."/>
            <person name="Slot J.C."/>
            <person name="Sakamoto Y."/>
            <person name="Steenwyk J.L."/>
            <person name="Rokas A."/>
            <person name="Carro J."/>
            <person name="Camarero S."/>
            <person name="Ferreira P."/>
            <person name="Molpeceres G."/>
            <person name="Ruiz-Duenas F.J."/>
            <person name="Serrano A."/>
            <person name="Henrissat B."/>
            <person name="Drula E."/>
            <person name="Hughes K.W."/>
            <person name="Mata J.L."/>
            <person name="Ishikawa N.K."/>
            <person name="Vargas-Isla R."/>
            <person name="Ushijima S."/>
            <person name="Smith C.A."/>
            <person name="Ahrendt S."/>
            <person name="Andreopoulos W."/>
            <person name="He G."/>
            <person name="Labutti K."/>
            <person name="Lipzen A."/>
            <person name="Ng V."/>
            <person name="Riley R."/>
            <person name="Sandor L."/>
            <person name="Barry K."/>
            <person name="Martinez A.T."/>
            <person name="Xiao Y."/>
            <person name="Gibbons J.G."/>
            <person name="Terashima K."/>
            <person name="Grigoriev I.V."/>
            <person name="Hibbett D.S."/>
        </authorList>
    </citation>
    <scope>NUCLEOTIDE SEQUENCE</scope>
    <source>
        <strain evidence="1">RHP3577 ss4</strain>
    </source>
</reference>
<evidence type="ECO:0000313" key="1">
    <source>
        <dbReference type="EMBL" id="KAJ4497118.1"/>
    </source>
</evidence>
<comment type="caution">
    <text evidence="1">The sequence shown here is derived from an EMBL/GenBank/DDBJ whole genome shotgun (WGS) entry which is preliminary data.</text>
</comment>
<sequence>MNLYMDAKNMIYFALSLSGACWEELCYDPTVIIRRVQGKNGIDPRYIFIIDGKQYITTEAITVRKTKFLLGCATHRFKVQQVLNDELSKLIFRRLTPSQT</sequence>
<gene>
    <name evidence="1" type="ORF">C8R41DRAFT_823325</name>
</gene>
<dbReference type="Proteomes" id="UP001150217">
    <property type="component" value="Unassembled WGS sequence"/>
</dbReference>
<evidence type="ECO:0000313" key="2">
    <source>
        <dbReference type="Proteomes" id="UP001150217"/>
    </source>
</evidence>
<name>A0ABQ8VL60_9AGAR</name>
<protein>
    <submittedName>
        <fullName evidence="1">Uncharacterized protein</fullName>
    </submittedName>
</protein>
<accession>A0ABQ8VL60</accession>
<proteinExistence type="predicted"/>
<organism evidence="1 2">
    <name type="scientific">Lentinula lateritia</name>
    <dbReference type="NCBI Taxonomy" id="40482"/>
    <lineage>
        <taxon>Eukaryota</taxon>
        <taxon>Fungi</taxon>
        <taxon>Dikarya</taxon>
        <taxon>Basidiomycota</taxon>
        <taxon>Agaricomycotina</taxon>
        <taxon>Agaricomycetes</taxon>
        <taxon>Agaricomycetidae</taxon>
        <taxon>Agaricales</taxon>
        <taxon>Marasmiineae</taxon>
        <taxon>Omphalotaceae</taxon>
        <taxon>Lentinula</taxon>
    </lineage>
</organism>
<dbReference type="EMBL" id="JANVFT010000023">
    <property type="protein sequence ID" value="KAJ4497118.1"/>
    <property type="molecule type" value="Genomic_DNA"/>
</dbReference>